<comment type="caution">
    <text evidence="2">The sequence shown here is derived from an EMBL/GenBank/DDBJ whole genome shotgun (WGS) entry which is preliminary data.</text>
</comment>
<name>A0AAD8KU95_TARER</name>
<accession>A0AAD8KU95</accession>
<reference evidence="2" key="1">
    <citation type="journal article" date="2023" name="bioRxiv">
        <title>Improved chromosome-level genome assembly for marigold (Tagetes erecta).</title>
        <authorList>
            <person name="Jiang F."/>
            <person name="Yuan L."/>
            <person name="Wang S."/>
            <person name="Wang H."/>
            <person name="Xu D."/>
            <person name="Wang A."/>
            <person name="Fan W."/>
        </authorList>
    </citation>
    <scope>NUCLEOTIDE SEQUENCE</scope>
    <source>
        <strain evidence="2">WSJ</strain>
        <tissue evidence="2">Leaf</tissue>
    </source>
</reference>
<dbReference type="Proteomes" id="UP001229421">
    <property type="component" value="Unassembled WGS sequence"/>
</dbReference>
<feature type="compositionally biased region" description="Polar residues" evidence="1">
    <location>
        <begin position="83"/>
        <end position="99"/>
    </location>
</feature>
<protein>
    <submittedName>
        <fullName evidence="2">Uncharacterized protein</fullName>
    </submittedName>
</protein>
<keyword evidence="3" id="KW-1185">Reference proteome</keyword>
<feature type="region of interest" description="Disordered" evidence="1">
    <location>
        <begin position="31"/>
        <end position="99"/>
    </location>
</feature>
<proteinExistence type="predicted"/>
<evidence type="ECO:0000256" key="1">
    <source>
        <dbReference type="SAM" id="MobiDB-lite"/>
    </source>
</evidence>
<evidence type="ECO:0000313" key="2">
    <source>
        <dbReference type="EMBL" id="KAK1429659.1"/>
    </source>
</evidence>
<gene>
    <name evidence="2" type="ORF">QVD17_11873</name>
</gene>
<dbReference type="PANTHER" id="PTHR35099:SF2">
    <property type="entry name" value="OS02G0182700 PROTEIN"/>
    <property type="match status" value="1"/>
</dbReference>
<feature type="compositionally biased region" description="Polar residues" evidence="1">
    <location>
        <begin position="62"/>
        <end position="76"/>
    </location>
</feature>
<sequence length="178" mass="19944">MTDYWLQSANTNHLLVAELLLQIKHSLLTHPPSIVPPRWGHRKIRSKPTTTTTAAVKDHRASPTTHLSWSGGSTSDDSLRPTDFSSASRSLKVNEGASTSSDNKFVKRKSFVEQELTSTQGILNHQQTPTYDNLKKIKMDLKCVEISCRVEAKTEVQQRGFILPDLNMTPNDEDLVMS</sequence>
<dbReference type="EMBL" id="JAUHHV010000003">
    <property type="protein sequence ID" value="KAK1429659.1"/>
    <property type="molecule type" value="Genomic_DNA"/>
</dbReference>
<dbReference type="AlphaFoldDB" id="A0AAD8KU95"/>
<organism evidence="2 3">
    <name type="scientific">Tagetes erecta</name>
    <name type="common">African marigold</name>
    <dbReference type="NCBI Taxonomy" id="13708"/>
    <lineage>
        <taxon>Eukaryota</taxon>
        <taxon>Viridiplantae</taxon>
        <taxon>Streptophyta</taxon>
        <taxon>Embryophyta</taxon>
        <taxon>Tracheophyta</taxon>
        <taxon>Spermatophyta</taxon>
        <taxon>Magnoliopsida</taxon>
        <taxon>eudicotyledons</taxon>
        <taxon>Gunneridae</taxon>
        <taxon>Pentapetalae</taxon>
        <taxon>asterids</taxon>
        <taxon>campanulids</taxon>
        <taxon>Asterales</taxon>
        <taxon>Asteraceae</taxon>
        <taxon>Asteroideae</taxon>
        <taxon>Heliantheae alliance</taxon>
        <taxon>Tageteae</taxon>
        <taxon>Tagetes</taxon>
    </lineage>
</organism>
<evidence type="ECO:0000313" key="3">
    <source>
        <dbReference type="Proteomes" id="UP001229421"/>
    </source>
</evidence>
<dbReference type="PANTHER" id="PTHR35099">
    <property type="entry name" value="OS02G0182700 PROTEIN"/>
    <property type="match status" value="1"/>
</dbReference>